<sequence>MEYASNNASSTHQYIDGNSDCLTDELYSDFTDEEYNKIV</sequence>
<accession>A0A382KNI9</accession>
<evidence type="ECO:0000256" key="1">
    <source>
        <dbReference type="SAM" id="MobiDB-lite"/>
    </source>
</evidence>
<proteinExistence type="predicted"/>
<name>A0A382KNI9_9ZZZZ</name>
<feature type="region of interest" description="Disordered" evidence="1">
    <location>
        <begin position="1"/>
        <end position="20"/>
    </location>
</feature>
<dbReference type="AlphaFoldDB" id="A0A382KNI9"/>
<evidence type="ECO:0000313" key="2">
    <source>
        <dbReference type="EMBL" id="SVC25826.1"/>
    </source>
</evidence>
<feature type="non-terminal residue" evidence="2">
    <location>
        <position position="39"/>
    </location>
</feature>
<protein>
    <submittedName>
        <fullName evidence="2">Uncharacterized protein</fullName>
    </submittedName>
</protein>
<feature type="compositionally biased region" description="Polar residues" evidence="1">
    <location>
        <begin position="1"/>
        <end position="13"/>
    </location>
</feature>
<dbReference type="EMBL" id="UINC01081706">
    <property type="protein sequence ID" value="SVC25826.1"/>
    <property type="molecule type" value="Genomic_DNA"/>
</dbReference>
<reference evidence="2" key="1">
    <citation type="submission" date="2018-05" db="EMBL/GenBank/DDBJ databases">
        <authorList>
            <person name="Lanie J.A."/>
            <person name="Ng W.-L."/>
            <person name="Kazmierczak K.M."/>
            <person name="Andrzejewski T.M."/>
            <person name="Davidsen T.M."/>
            <person name="Wayne K.J."/>
            <person name="Tettelin H."/>
            <person name="Glass J.I."/>
            <person name="Rusch D."/>
            <person name="Podicherti R."/>
            <person name="Tsui H.-C.T."/>
            <person name="Winkler M.E."/>
        </authorList>
    </citation>
    <scope>NUCLEOTIDE SEQUENCE</scope>
</reference>
<organism evidence="2">
    <name type="scientific">marine metagenome</name>
    <dbReference type="NCBI Taxonomy" id="408172"/>
    <lineage>
        <taxon>unclassified sequences</taxon>
        <taxon>metagenomes</taxon>
        <taxon>ecological metagenomes</taxon>
    </lineage>
</organism>
<gene>
    <name evidence="2" type="ORF">METZ01_LOCUS278680</name>
</gene>